<feature type="region of interest" description="Disordered" evidence="1">
    <location>
        <begin position="1"/>
        <end position="32"/>
    </location>
</feature>
<organism evidence="2 3">
    <name type="scientific">Armillaria gallica</name>
    <name type="common">Bulbous honey fungus</name>
    <name type="synonym">Armillaria bulbosa</name>
    <dbReference type="NCBI Taxonomy" id="47427"/>
    <lineage>
        <taxon>Eukaryota</taxon>
        <taxon>Fungi</taxon>
        <taxon>Dikarya</taxon>
        <taxon>Basidiomycota</taxon>
        <taxon>Agaricomycotina</taxon>
        <taxon>Agaricomycetes</taxon>
        <taxon>Agaricomycetidae</taxon>
        <taxon>Agaricales</taxon>
        <taxon>Marasmiineae</taxon>
        <taxon>Physalacriaceae</taxon>
        <taxon>Armillaria</taxon>
    </lineage>
</organism>
<evidence type="ECO:0000313" key="2">
    <source>
        <dbReference type="EMBL" id="PBK79367.1"/>
    </source>
</evidence>
<dbReference type="OrthoDB" id="2629491at2759"/>
<keyword evidence="3" id="KW-1185">Reference proteome</keyword>
<name>A0A2H3CRK0_ARMGA</name>
<dbReference type="AlphaFoldDB" id="A0A2H3CRK0"/>
<feature type="compositionally biased region" description="Basic and acidic residues" evidence="1">
    <location>
        <begin position="1"/>
        <end position="27"/>
    </location>
</feature>
<dbReference type="EMBL" id="KZ293781">
    <property type="protein sequence ID" value="PBK79367.1"/>
    <property type="molecule type" value="Genomic_DNA"/>
</dbReference>
<dbReference type="Proteomes" id="UP000217790">
    <property type="component" value="Unassembled WGS sequence"/>
</dbReference>
<dbReference type="InParanoid" id="A0A2H3CRK0"/>
<proteinExistence type="predicted"/>
<gene>
    <name evidence="2" type="ORF">ARMGADRAFT_1102093</name>
</gene>
<sequence length="306" mass="34854">MKPVEKRKGRISDTFDAKQEGTQKRANDSVTRQDSSMHLVPVGCKWSNNSCMYDATMFVLFNMWNANHAGLASDVEAIGNEWLQLVMRSFRTFKDGLYTLEEVRDHTKRKLHRDFLAVFVYGRETSAEAVMLKMMTSPTVFASIAMCCDDGHSAPLSMQHCCVIELTTTGRKQWTMLQQYIDITSAMPLTAEDSVCQRCTSATYKKYTYEIAPPILAALVMFSRALVDKQIQLTVKSNIVHYNLAGVVCYGDARYTARFVDTDGRVWYNDGLTLGRKAQLEGFIHDVDMMKDRARKSHDILIYRQT</sequence>
<accession>A0A2H3CRK0</accession>
<evidence type="ECO:0000313" key="3">
    <source>
        <dbReference type="Proteomes" id="UP000217790"/>
    </source>
</evidence>
<protein>
    <submittedName>
        <fullName evidence="2">Uncharacterized protein</fullName>
    </submittedName>
</protein>
<reference evidence="3" key="1">
    <citation type="journal article" date="2017" name="Nat. Ecol. Evol.">
        <title>Genome expansion and lineage-specific genetic innovations in the forest pathogenic fungi Armillaria.</title>
        <authorList>
            <person name="Sipos G."/>
            <person name="Prasanna A.N."/>
            <person name="Walter M.C."/>
            <person name="O'Connor E."/>
            <person name="Balint B."/>
            <person name="Krizsan K."/>
            <person name="Kiss B."/>
            <person name="Hess J."/>
            <person name="Varga T."/>
            <person name="Slot J."/>
            <person name="Riley R."/>
            <person name="Boka B."/>
            <person name="Rigling D."/>
            <person name="Barry K."/>
            <person name="Lee J."/>
            <person name="Mihaltcheva S."/>
            <person name="LaButti K."/>
            <person name="Lipzen A."/>
            <person name="Waldron R."/>
            <person name="Moloney N.M."/>
            <person name="Sperisen C."/>
            <person name="Kredics L."/>
            <person name="Vagvoelgyi C."/>
            <person name="Patrignani A."/>
            <person name="Fitzpatrick D."/>
            <person name="Nagy I."/>
            <person name="Doyle S."/>
            <person name="Anderson J.B."/>
            <person name="Grigoriev I.V."/>
            <person name="Gueldener U."/>
            <person name="Muensterkoetter M."/>
            <person name="Nagy L.G."/>
        </authorList>
    </citation>
    <scope>NUCLEOTIDE SEQUENCE [LARGE SCALE GENOMIC DNA]</scope>
    <source>
        <strain evidence="3">Ar21-2</strain>
    </source>
</reference>
<evidence type="ECO:0000256" key="1">
    <source>
        <dbReference type="SAM" id="MobiDB-lite"/>
    </source>
</evidence>